<comment type="caution">
    <text evidence="1">The sequence shown here is derived from an EMBL/GenBank/DDBJ whole genome shotgun (WGS) entry which is preliminary data.</text>
</comment>
<name>A0ACC4E8D6_PURLI</name>
<protein>
    <submittedName>
        <fullName evidence="1">Uncharacterized protein</fullName>
    </submittedName>
</protein>
<organism evidence="1 2">
    <name type="scientific">Purpureocillium lilacinum</name>
    <name type="common">Paecilomyces lilacinus</name>
    <dbReference type="NCBI Taxonomy" id="33203"/>
    <lineage>
        <taxon>Eukaryota</taxon>
        <taxon>Fungi</taxon>
        <taxon>Dikarya</taxon>
        <taxon>Ascomycota</taxon>
        <taxon>Pezizomycotina</taxon>
        <taxon>Sordariomycetes</taxon>
        <taxon>Hypocreomycetidae</taxon>
        <taxon>Hypocreales</taxon>
        <taxon>Ophiocordycipitaceae</taxon>
        <taxon>Purpureocillium</taxon>
    </lineage>
</organism>
<gene>
    <name evidence="1" type="ORF">ACCO45_001919</name>
</gene>
<keyword evidence="2" id="KW-1185">Reference proteome</keyword>
<dbReference type="Proteomes" id="UP001638806">
    <property type="component" value="Unassembled WGS sequence"/>
</dbReference>
<evidence type="ECO:0000313" key="1">
    <source>
        <dbReference type="EMBL" id="KAL3964915.1"/>
    </source>
</evidence>
<proteinExistence type="predicted"/>
<accession>A0ACC4E8D6</accession>
<dbReference type="EMBL" id="JBGNUJ010000002">
    <property type="protein sequence ID" value="KAL3964915.1"/>
    <property type="molecule type" value="Genomic_DNA"/>
</dbReference>
<reference evidence="1" key="1">
    <citation type="submission" date="2024-12" db="EMBL/GenBank/DDBJ databases">
        <title>Comparative genomics and development of molecular markers within Purpureocillium lilacinum and among Purpureocillium species.</title>
        <authorList>
            <person name="Yeh Z.-Y."/>
            <person name="Ni N.-T."/>
            <person name="Lo P.-H."/>
            <person name="Mushyakhwo K."/>
            <person name="Lin C.-F."/>
            <person name="Nai Y.-S."/>
        </authorList>
    </citation>
    <scope>NUCLEOTIDE SEQUENCE</scope>
    <source>
        <strain evidence="1">NCHU-NPUST-175</strain>
    </source>
</reference>
<evidence type="ECO:0000313" key="2">
    <source>
        <dbReference type="Proteomes" id="UP001638806"/>
    </source>
</evidence>
<sequence length="1180" mass="130259">MASLLRYIDGRNYQRARLAGQEPSVSITVSPRAVIVEYNDDGLREGTWVHSVALKAERDQKKPRQSGLPQGEGSACARRHPSLLTRAKSPCSLAITHSPLGHRRPRPPAPPRRAIDGDGTGPLWEEEEAAAEKEKGQEGSSNRGPPAHDGVTRLTLLLREEGGGIRLANQQPSDDTSLRRQVEDLEPSHLLFMRQLRRMRIIFVLEDKRPLSERMFSVEALDEHIEAVTAAQRTADGRLATHESRYFVLTVLRSYLRFPSTRIVSRLWSHRYSSSSSSEYTASSPLGNWGFKFLLQCGLLSEEILTHPDHGPELLDRIAGAFAHASTLLHQHPTLSYVWPKYLPSQGHVTGDPRAGLVGRINEHLRDPVGRMRAKILIGGGGVYGADGAGAVQKELVFLYLTSRQRSVRDDFQNITVLDQNLDPVRPADQDVYLPGRSRYSPEDLFRPVTAGEGSREGAPGFAASFLHPEILSNGPERPDSSHPAWEQWLIDSIGIQARIRLISRAGESPSAAFTYVAKHRHDGLLDILEECWRVEGELVLANPQLLNCVKQVPVPCLSGFLHPLWETYLPLEDLQRRCLQFMEPREAFPFVDLGGQTSAGDLANKWSFLYTHLGVSRNNDLGFLLDILSYVQLANLNGMSISRCRSVVRLYCELERRCAESMEPDSLRDICRSYVEDIQGIMIPSDCGATSTWTDAKRCVWGPPSLQLTTRYQLGHMYEHALQLGRAELEALSSFFRVTLGVRCVTLQDLTTELAALRDAGCSDLSRVGRVYECLSVLMTPETEQKTRQQFDSDPLILVAPNGQPRWLRTSQCLWANPIGVDNRPAVGLHYGPLESLFVRTLGVGLLTMDMVYHRLLEVEKHEPPFAELKSGLWLLSSLLETAGQSNWPDATPLRQKAVFPVRNPDGSIVAASAETDFAIIDRKLLGQQFVSQVKLLDFSLEEAALLKPLFAWAGLGQRYLSACVSNMSFLGSDASQFPISSLSRDLCHKAHALVRTSVPAHGCTEFLRGTKVVETNAICSALSITQDGRVVGSQIVHSQPLHLAEEPAGLRIYVPRDKTAQDVCFATVLPRRLAQWLMQDPVAPATAPMPVDANLVAILGSVLSVDMPVVEGILEHEGIGQVHLPMTAQATAVREEGSALQRAASRGDGSRRIAAPPTPSSSSIASPTHPAEAPQRRG</sequence>